<reference evidence="2 3" key="1">
    <citation type="submission" date="2016-07" db="EMBL/GenBank/DDBJ databases">
        <title>Pervasive Adenine N6-methylation of Active Genes in Fungi.</title>
        <authorList>
            <consortium name="DOE Joint Genome Institute"/>
            <person name="Mondo S.J."/>
            <person name="Dannebaum R.O."/>
            <person name="Kuo R.C."/>
            <person name="Labutti K."/>
            <person name="Haridas S."/>
            <person name="Kuo A."/>
            <person name="Salamov A."/>
            <person name="Ahrendt S.R."/>
            <person name="Lipzen A."/>
            <person name="Sullivan W."/>
            <person name="Andreopoulos W.B."/>
            <person name="Clum A."/>
            <person name="Lindquist E."/>
            <person name="Daum C."/>
            <person name="Ramamoorthy G.K."/>
            <person name="Gryganskyi A."/>
            <person name="Culley D."/>
            <person name="Magnuson J.K."/>
            <person name="James T.Y."/>
            <person name="O'Malley M.A."/>
            <person name="Stajich J.E."/>
            <person name="Spatafora J.W."/>
            <person name="Visel A."/>
            <person name="Grigoriev I.V."/>
        </authorList>
    </citation>
    <scope>NUCLEOTIDE SEQUENCE [LARGE SCALE GENOMIC DNA]</scope>
    <source>
        <strain evidence="2 3">JEL800</strain>
    </source>
</reference>
<proteinExistence type="predicted"/>
<evidence type="ECO:0000313" key="3">
    <source>
        <dbReference type="Proteomes" id="UP000193642"/>
    </source>
</evidence>
<dbReference type="EMBL" id="MCGO01000040">
    <property type="protein sequence ID" value="ORY39297.1"/>
    <property type="molecule type" value="Genomic_DNA"/>
</dbReference>
<feature type="compositionally biased region" description="Polar residues" evidence="1">
    <location>
        <begin position="217"/>
        <end position="230"/>
    </location>
</feature>
<sequence length="441" mass="49183">MSADVKLKLEKIGSEFELPSVEKAMVEAEEMGRVDGLSAQDVVDFIEAIKYLVIIEGGGVSISVDHMKLIRSSLFAFTDLAFTTTSDNAKASLFCLQKLPSLLLNIQLINQRACEQTDFSQQTNDSYLDLAIASHFITDSLSRAVDLITSSTSKSYDEIIPFPLNVDHISQQIPHYWVRERICTLLALTLGNRIPEATKELVDFIHQVVEQEKRDSSQTLTGDNNDTELNTNDHLDPDETLIHDLQLDPSSSPFLQHTPKTYLLYTSSIDTFLPVNPETPHIRTAIAQMSAVGLYPNDRFILLCAWHDKSSAPLLSSGRPKSNFLPNPPAMRVERRKSSMAVERNPGVEKGRSLFRSWFERVALVRLVEIVDLSTQSGGNGAGQCSRMTVEVLEEKDVVGFEFLAGMGGGDLGRLVLENRVRDSLRFGAVRVEDEFVRAFF</sequence>
<feature type="region of interest" description="Disordered" evidence="1">
    <location>
        <begin position="213"/>
        <end position="237"/>
    </location>
</feature>
<gene>
    <name evidence="2" type="ORF">BCR33DRAFT_410321</name>
</gene>
<name>A0A1Y2BXC4_9FUNG</name>
<evidence type="ECO:0000256" key="1">
    <source>
        <dbReference type="SAM" id="MobiDB-lite"/>
    </source>
</evidence>
<organism evidence="2 3">
    <name type="scientific">Rhizoclosmatium globosum</name>
    <dbReference type="NCBI Taxonomy" id="329046"/>
    <lineage>
        <taxon>Eukaryota</taxon>
        <taxon>Fungi</taxon>
        <taxon>Fungi incertae sedis</taxon>
        <taxon>Chytridiomycota</taxon>
        <taxon>Chytridiomycota incertae sedis</taxon>
        <taxon>Chytridiomycetes</taxon>
        <taxon>Chytridiales</taxon>
        <taxon>Chytriomycetaceae</taxon>
        <taxon>Rhizoclosmatium</taxon>
    </lineage>
</organism>
<dbReference type="OrthoDB" id="2154607at2759"/>
<evidence type="ECO:0000313" key="2">
    <source>
        <dbReference type="EMBL" id="ORY39297.1"/>
    </source>
</evidence>
<keyword evidence="3" id="KW-1185">Reference proteome</keyword>
<protein>
    <submittedName>
        <fullName evidence="2">Uncharacterized protein</fullName>
    </submittedName>
</protein>
<comment type="caution">
    <text evidence="2">The sequence shown here is derived from an EMBL/GenBank/DDBJ whole genome shotgun (WGS) entry which is preliminary data.</text>
</comment>
<dbReference type="Proteomes" id="UP000193642">
    <property type="component" value="Unassembled WGS sequence"/>
</dbReference>
<accession>A0A1Y2BXC4</accession>
<dbReference type="AlphaFoldDB" id="A0A1Y2BXC4"/>